<proteinExistence type="predicted"/>
<name>A0A554VF64_9FLAO</name>
<keyword evidence="1" id="KW-0732">Signal</keyword>
<dbReference type="PANTHER" id="PTHR16026">
    <property type="entry name" value="CARTILAGE ACIDIC PROTEIN 1"/>
    <property type="match status" value="1"/>
</dbReference>
<dbReference type="InterPro" id="IPR013517">
    <property type="entry name" value="FG-GAP"/>
</dbReference>
<accession>A0A554VF64</accession>
<evidence type="ECO:0000313" key="4">
    <source>
        <dbReference type="Proteomes" id="UP000318833"/>
    </source>
</evidence>
<reference evidence="3 4" key="1">
    <citation type="submission" date="2019-07" db="EMBL/GenBank/DDBJ databases">
        <title>The draft genome sequence of Aquimarina algiphila M91.</title>
        <authorList>
            <person name="Meng X."/>
        </authorList>
    </citation>
    <scope>NUCLEOTIDE SEQUENCE [LARGE SCALE GENOMIC DNA]</scope>
    <source>
        <strain evidence="3 4">M91</strain>
    </source>
</reference>
<dbReference type="Pfam" id="PF13517">
    <property type="entry name" value="FG-GAP_3"/>
    <property type="match status" value="2"/>
</dbReference>
<dbReference type="InterPro" id="IPR027039">
    <property type="entry name" value="Crtac1"/>
</dbReference>
<feature type="domain" description="ASPIC/UnbV" evidence="2">
    <location>
        <begin position="542"/>
        <end position="608"/>
    </location>
</feature>
<dbReference type="EMBL" id="VLNR01000054">
    <property type="protein sequence ID" value="TSE05800.1"/>
    <property type="molecule type" value="Genomic_DNA"/>
</dbReference>
<keyword evidence="4" id="KW-1185">Reference proteome</keyword>
<dbReference type="OrthoDB" id="9816120at2"/>
<dbReference type="SUPFAM" id="SSF69318">
    <property type="entry name" value="Integrin alpha N-terminal domain"/>
    <property type="match status" value="2"/>
</dbReference>
<dbReference type="InterPro" id="IPR011519">
    <property type="entry name" value="UnbV_ASPIC"/>
</dbReference>
<dbReference type="Pfam" id="PF07593">
    <property type="entry name" value="UnbV_ASPIC"/>
    <property type="match status" value="1"/>
</dbReference>
<organism evidence="3 4">
    <name type="scientific">Aquimarina algiphila</name>
    <dbReference type="NCBI Taxonomy" id="2047982"/>
    <lineage>
        <taxon>Bacteria</taxon>
        <taxon>Pseudomonadati</taxon>
        <taxon>Bacteroidota</taxon>
        <taxon>Flavobacteriia</taxon>
        <taxon>Flavobacteriales</taxon>
        <taxon>Flavobacteriaceae</taxon>
        <taxon>Aquimarina</taxon>
    </lineage>
</organism>
<dbReference type="PANTHER" id="PTHR16026:SF0">
    <property type="entry name" value="CARTILAGE ACIDIC PROTEIN 1"/>
    <property type="match status" value="1"/>
</dbReference>
<gene>
    <name evidence="3" type="ORF">FOF46_21420</name>
</gene>
<dbReference type="Proteomes" id="UP000318833">
    <property type="component" value="Unassembled WGS sequence"/>
</dbReference>
<sequence length="1126" mass="126663">MLTSIFLKKIFYHIIVIILLSNCKNQSKEKHLFTFVPASISNIHFENTIIENNEINVIDFQYCYNGGGVGIGDFNNDGLPDIVFTGNQVSSKIYLNLGKMKFKDISIISNFKTNTWITGVSIVDINVDGFDDIYLNVGGPDCQNDCKNQLFINNGINESGVPTFTEKAAIYGLDDGNYSQQTVFFDYDLDGDLDAYIVHNGNTTRDRNIPLPKKYFPNHLADYLLENKTRKSDQQIYFTNVSDSLGITHKGFGLGIAINDLNNDNLPDIYVSNDFITNDLMYINRGLDSNGVHLGFDEMNDQIVSKQTYNAMGVDVTDMNNDQLPDIMVVDMLPNDYERQKKMLGLSNYDKYLLSQRNKYTPQYIHNTLQIHNGLIDGEVLPASEIGYAAGIASTDWSWTPLAADYNNDGEKDLYITNGYVKDITDLDFVNYSGQNNIFGTPETRKEKFKSFVDQLPGIHLPNVMYQNKGNTQFQDVSSQWFKEKNSFSNGASYADLDKDGDLDLIINNINSPAFILENHTSEKEQNYLRVQLEGTPKNKKAIGAKVIVWEKEKSQIQYQSVVKGYLSSVEPIIHFGFTSDHIDSLKVIWPNGTVSLKRNIKTNQVITMTQHSAEKETKTKEPKKLFEKEKQILTYTHQENILNDYVYQSLLPHQFNANGPCIITADIDNKTGDEIFIGGSKSKPGQLFAENNEGIYLPVQEFESKYEDTAALFLDIDNDGDDDIYIGSGGTDAGVDTNLLQDRIYYNNGEGNYTVSEDQILPQINTNTSCVVANDFDNDGYPDIFVGGGVLPGRYPESTPSYILKNNSGTLSIDKNISFSHQGIVTDAIWSDITDNTAKELIVVGHWMPITVYNIKKDKAEKIPIQWQTPDGKIIKMSGWWNTITSADFDNDGDMDILAGNQGLNGFIKPVFDQPVYVYKDDFDGNGSIDPILAQYFKTTSGISLKPIHTRDDIMKQLVLLKKKYGTYDEFAQASFQELLDITNLEEQTLSADIFESIYAENIGNNTFVVHHLPTICQRSPINDFLVDDFNTDGFKDVLIVGNNYSAEANYGRHDAMIGMYLQGSKNGFIPIKNQESGFLVPKQSNHIISIKNKNKIPLVIATQNNDSIRVFKIKNEENGVLANR</sequence>
<protein>
    <recommendedName>
        <fullName evidence="2">ASPIC/UnbV domain-containing protein</fullName>
    </recommendedName>
</protein>
<comment type="caution">
    <text evidence="3">The sequence shown here is derived from an EMBL/GenBank/DDBJ whole genome shotgun (WGS) entry which is preliminary data.</text>
</comment>
<dbReference type="InterPro" id="IPR028994">
    <property type="entry name" value="Integrin_alpha_N"/>
</dbReference>
<evidence type="ECO:0000313" key="3">
    <source>
        <dbReference type="EMBL" id="TSE05800.1"/>
    </source>
</evidence>
<dbReference type="AlphaFoldDB" id="A0A554VF64"/>
<evidence type="ECO:0000259" key="2">
    <source>
        <dbReference type="Pfam" id="PF07593"/>
    </source>
</evidence>
<dbReference type="Gene3D" id="2.130.10.130">
    <property type="entry name" value="Integrin alpha, N-terminal"/>
    <property type="match status" value="4"/>
</dbReference>
<evidence type="ECO:0000256" key="1">
    <source>
        <dbReference type="ARBA" id="ARBA00022729"/>
    </source>
</evidence>